<comment type="similarity">
    <text evidence="2 9">Belongs to the RecN family.</text>
</comment>
<dbReference type="FunFam" id="3.40.50.300:FF:000319">
    <property type="entry name" value="DNA repair protein RecN"/>
    <property type="match status" value="1"/>
</dbReference>
<feature type="domain" description="RecF/RecN/SMC N-terminal" evidence="11">
    <location>
        <begin position="3"/>
        <end position="509"/>
    </location>
</feature>
<keyword evidence="4" id="KW-0547">Nucleotide-binding</keyword>
<dbReference type="CDD" id="cd03241">
    <property type="entry name" value="ABC_RecN"/>
    <property type="match status" value="2"/>
</dbReference>
<proteinExistence type="inferred from homology"/>
<sequence>MLTHLTVANYAVAEKVELTIREGMTTLTGETGAGKSIVMDALSLVTGARADAGAVREGADRADLSAVFDLSRTPEARHWLEERELDQENDCVLRRVIRRDGRSRGYINGQPCTLTDLKTLGGMLMDIHSQHQHQSLLKRETHHRLVDEFGGNGELAEQVRAAFREWRELSRKLEQASNQRDERNARTELLRYQVEELDRLALGAEELEQLEAEQKQLANGESILEQCHEAAQCCSEGEPAAVSMLEHARQRLERLPIEVPQLAETCQMLEEARIQAEEAGDNLRRFIDDYDCDPQRLKEVEDRLSWIYQIARKHQIQPQEIREHQASLRAELDELENGSESLEQLQERMEAARAEWSRLADELSSARRQAAERLDAGVGEELRRLSMPDIQFQTHFSAPSGDGQPAASGHEEMEFLVSTNAGQSARPLGKVASGGELSRISLAIQVVVAQTSTIPTLVFDEVDVGIGGGVAEVVGRLLRQLGESGQILCVTHLPQVASQAHQHMTVSKFTEDEQTYSTVESLDSEERIREVARMLGGVDLTEQTIAHASEMVQKGQATHH</sequence>
<evidence type="ECO:0000256" key="2">
    <source>
        <dbReference type="ARBA" id="ARBA00009441"/>
    </source>
</evidence>
<dbReference type="Proteomes" id="UP000218896">
    <property type="component" value="Unassembled WGS sequence"/>
</dbReference>
<keyword evidence="6" id="KW-0067">ATP-binding</keyword>
<accession>A0A2A2EYE0</accession>
<comment type="caution">
    <text evidence="12">The sequence shown here is derived from an EMBL/GenBank/DDBJ whole genome shotgun (WGS) entry which is preliminary data.</text>
</comment>
<dbReference type="GO" id="GO:0009432">
    <property type="term" value="P:SOS response"/>
    <property type="evidence" value="ECO:0007669"/>
    <property type="project" value="TreeGrafter"/>
</dbReference>
<dbReference type="FunFam" id="3.40.50.300:FF:000356">
    <property type="entry name" value="DNA repair protein RecN"/>
    <property type="match status" value="1"/>
</dbReference>
<evidence type="ECO:0000256" key="8">
    <source>
        <dbReference type="ARBA" id="ARBA00033408"/>
    </source>
</evidence>
<protein>
    <recommendedName>
        <fullName evidence="3 9">DNA repair protein RecN</fullName>
    </recommendedName>
    <alternativeName>
        <fullName evidence="8 9">Recombination protein N</fullName>
    </alternativeName>
</protein>
<keyword evidence="7 9" id="KW-0234">DNA repair</keyword>
<evidence type="ECO:0000256" key="3">
    <source>
        <dbReference type="ARBA" id="ARBA00021315"/>
    </source>
</evidence>
<evidence type="ECO:0000256" key="9">
    <source>
        <dbReference type="PIRNR" id="PIRNR003128"/>
    </source>
</evidence>
<dbReference type="NCBIfam" id="NF008121">
    <property type="entry name" value="PRK10869.1"/>
    <property type="match status" value="1"/>
</dbReference>
<evidence type="ECO:0000313" key="13">
    <source>
        <dbReference type="Proteomes" id="UP000218896"/>
    </source>
</evidence>
<dbReference type="Pfam" id="PF02463">
    <property type="entry name" value="SMC_N"/>
    <property type="match status" value="1"/>
</dbReference>
<reference evidence="12 13" key="1">
    <citation type="submission" date="2017-08" db="EMBL/GenBank/DDBJ databases">
        <title>Halovibrio sewagensis sp. nov., isolated from wastewater of high salinity.</title>
        <authorList>
            <person name="Dong X."/>
            <person name="Zhang G."/>
        </authorList>
    </citation>
    <scope>NUCLEOTIDE SEQUENCE [LARGE SCALE GENOMIC DNA]</scope>
    <source>
        <strain evidence="12 13">YL5-2</strain>
    </source>
</reference>
<dbReference type="OrthoDB" id="9806954at2"/>
<evidence type="ECO:0000259" key="11">
    <source>
        <dbReference type="Pfam" id="PF02463"/>
    </source>
</evidence>
<keyword evidence="10" id="KW-0175">Coiled coil</keyword>
<evidence type="ECO:0000256" key="7">
    <source>
        <dbReference type="ARBA" id="ARBA00023204"/>
    </source>
</evidence>
<dbReference type="PANTHER" id="PTHR11059:SF0">
    <property type="entry name" value="DNA REPAIR PROTEIN RECN"/>
    <property type="match status" value="1"/>
</dbReference>
<organism evidence="12 13">
    <name type="scientific">Halovibrio salipaludis</name>
    <dbReference type="NCBI Taxonomy" id="2032626"/>
    <lineage>
        <taxon>Bacteria</taxon>
        <taxon>Pseudomonadati</taxon>
        <taxon>Pseudomonadota</taxon>
        <taxon>Gammaproteobacteria</taxon>
        <taxon>Oceanospirillales</taxon>
        <taxon>Halomonadaceae</taxon>
        <taxon>Halovibrio</taxon>
    </lineage>
</organism>
<dbReference type="PANTHER" id="PTHR11059">
    <property type="entry name" value="DNA REPAIR PROTEIN RECN"/>
    <property type="match status" value="1"/>
</dbReference>
<evidence type="ECO:0000313" key="12">
    <source>
        <dbReference type="EMBL" id="PAU77708.1"/>
    </source>
</evidence>
<feature type="coiled-coil region" evidence="10">
    <location>
        <begin position="325"/>
        <end position="369"/>
    </location>
</feature>
<evidence type="ECO:0000256" key="6">
    <source>
        <dbReference type="ARBA" id="ARBA00022840"/>
    </source>
</evidence>
<dbReference type="AlphaFoldDB" id="A0A2A2EYE0"/>
<keyword evidence="13" id="KW-1185">Reference proteome</keyword>
<dbReference type="SUPFAM" id="SSF52540">
    <property type="entry name" value="P-loop containing nucleoside triphosphate hydrolases"/>
    <property type="match status" value="1"/>
</dbReference>
<keyword evidence="5 9" id="KW-0227">DNA damage</keyword>
<dbReference type="Gene3D" id="3.40.50.300">
    <property type="entry name" value="P-loop containing nucleotide triphosphate hydrolases"/>
    <property type="match status" value="2"/>
</dbReference>
<dbReference type="EMBL" id="NSKD01000009">
    <property type="protein sequence ID" value="PAU77708.1"/>
    <property type="molecule type" value="Genomic_DNA"/>
</dbReference>
<dbReference type="RefSeq" id="WP_095618507.1">
    <property type="nucleotide sequence ID" value="NZ_NSKD01000009.1"/>
</dbReference>
<dbReference type="NCBIfam" id="TIGR00634">
    <property type="entry name" value="recN"/>
    <property type="match status" value="1"/>
</dbReference>
<dbReference type="GO" id="GO:0043590">
    <property type="term" value="C:bacterial nucleoid"/>
    <property type="evidence" value="ECO:0007669"/>
    <property type="project" value="TreeGrafter"/>
</dbReference>
<dbReference type="GO" id="GO:0006310">
    <property type="term" value="P:DNA recombination"/>
    <property type="evidence" value="ECO:0007669"/>
    <property type="project" value="InterPro"/>
</dbReference>
<evidence type="ECO:0000256" key="5">
    <source>
        <dbReference type="ARBA" id="ARBA00022763"/>
    </source>
</evidence>
<evidence type="ECO:0000256" key="4">
    <source>
        <dbReference type="ARBA" id="ARBA00022741"/>
    </source>
</evidence>
<evidence type="ECO:0000256" key="1">
    <source>
        <dbReference type="ARBA" id="ARBA00003618"/>
    </source>
</evidence>
<name>A0A2A2EYE0_9GAMM</name>
<dbReference type="GO" id="GO:0006281">
    <property type="term" value="P:DNA repair"/>
    <property type="evidence" value="ECO:0007669"/>
    <property type="project" value="UniProtKB-KW"/>
</dbReference>
<dbReference type="PIRSF" id="PIRSF003128">
    <property type="entry name" value="RecN"/>
    <property type="match status" value="1"/>
</dbReference>
<dbReference type="InterPro" id="IPR003395">
    <property type="entry name" value="RecF/RecN/SMC_N"/>
</dbReference>
<comment type="function">
    <text evidence="1 9">May be involved in recombinational repair of damaged DNA.</text>
</comment>
<dbReference type="InterPro" id="IPR004604">
    <property type="entry name" value="DNA_recomb/repair_RecN"/>
</dbReference>
<dbReference type="GO" id="GO:0005524">
    <property type="term" value="F:ATP binding"/>
    <property type="evidence" value="ECO:0007669"/>
    <property type="project" value="UniProtKB-KW"/>
</dbReference>
<dbReference type="InterPro" id="IPR027417">
    <property type="entry name" value="P-loop_NTPase"/>
</dbReference>
<evidence type="ECO:0000256" key="10">
    <source>
        <dbReference type="SAM" id="Coils"/>
    </source>
</evidence>
<gene>
    <name evidence="12" type="ORF">CK501_14725</name>
</gene>